<feature type="domain" description="Acyl-CoA thioesterase-like C-terminal" evidence="4">
    <location>
        <begin position="197"/>
        <end position="310"/>
    </location>
</feature>
<dbReference type="PANTHER" id="PTHR11066:SF35">
    <property type="entry name" value="ACYL-COA THIOESTERASE II"/>
    <property type="match status" value="1"/>
</dbReference>
<dbReference type="InterPro" id="IPR049449">
    <property type="entry name" value="TesB_ACOT8-like_N"/>
</dbReference>
<dbReference type="Pfam" id="PF13622">
    <property type="entry name" value="4HBT_3"/>
    <property type="match status" value="1"/>
</dbReference>
<dbReference type="InterPro" id="IPR042171">
    <property type="entry name" value="Acyl-CoA_hotdog"/>
</dbReference>
<evidence type="ECO:0000313" key="6">
    <source>
        <dbReference type="Proteomes" id="UP001408356"/>
    </source>
</evidence>
<name>A0ABR2VFJ6_9PEZI</name>
<evidence type="ECO:0000259" key="3">
    <source>
        <dbReference type="Pfam" id="PF13622"/>
    </source>
</evidence>
<dbReference type="Proteomes" id="UP001408356">
    <property type="component" value="Unassembled WGS sequence"/>
</dbReference>
<comment type="caution">
    <text evidence="5">The sequence shown here is derived from an EMBL/GenBank/DDBJ whole genome shotgun (WGS) entry which is preliminary data.</text>
</comment>
<keyword evidence="2" id="KW-0378">Hydrolase</keyword>
<accession>A0ABR2VFJ6</accession>
<dbReference type="InterPro" id="IPR029069">
    <property type="entry name" value="HotDog_dom_sf"/>
</dbReference>
<dbReference type="CDD" id="cd03445">
    <property type="entry name" value="Thioesterase_II_repeat2"/>
    <property type="match status" value="1"/>
</dbReference>
<protein>
    <submittedName>
        <fullName evidence="5">Thioesterase-like superfamily-domain-containing protein</fullName>
    </submittedName>
</protein>
<dbReference type="SUPFAM" id="SSF54637">
    <property type="entry name" value="Thioesterase/thiol ester dehydrase-isomerase"/>
    <property type="match status" value="2"/>
</dbReference>
<dbReference type="Gene3D" id="2.40.160.210">
    <property type="entry name" value="Acyl-CoA thioesterase, double hotdog domain"/>
    <property type="match status" value="1"/>
</dbReference>
<dbReference type="InterPro" id="IPR049450">
    <property type="entry name" value="ACOT8-like_C"/>
</dbReference>
<evidence type="ECO:0000256" key="2">
    <source>
        <dbReference type="ARBA" id="ARBA00022801"/>
    </source>
</evidence>
<sequence length="322" mass="35552">MATLADQLGLDEVSPGEFVSKVLPGRMGNLLPIAYGGCTLGLATHAACKTVPPAYSLYSLTGQFLGPASTKEKLSCTVHTTRNTRTFATRRVQVSQIQPDGSRRICLELLADFHVEEPALLTYSAHPTRTYSGPEQSRNIRELAAAAVAKGEMNQNTADAFLGAWKLSENFFDTRFCPEGVSGQNLIGALKHAQTTQDHLPVPEKTTGDWIRTRVPLETPSERTASVSFLLDVGLSFIPLTHSHLWFEDSRAFSTLDFALRLFVPDVDLDSWHLRERQTLAAGFGRTFTEARLWNEKGTLVATMTQQCIMRPISDGKEKQKL</sequence>
<evidence type="ECO:0000259" key="4">
    <source>
        <dbReference type="Pfam" id="PF20789"/>
    </source>
</evidence>
<organism evidence="5 6">
    <name type="scientific">Seiridium unicorne</name>
    <dbReference type="NCBI Taxonomy" id="138068"/>
    <lineage>
        <taxon>Eukaryota</taxon>
        <taxon>Fungi</taxon>
        <taxon>Dikarya</taxon>
        <taxon>Ascomycota</taxon>
        <taxon>Pezizomycotina</taxon>
        <taxon>Sordariomycetes</taxon>
        <taxon>Xylariomycetidae</taxon>
        <taxon>Amphisphaeriales</taxon>
        <taxon>Sporocadaceae</taxon>
        <taxon>Seiridium</taxon>
    </lineage>
</organism>
<keyword evidence="6" id="KW-1185">Reference proteome</keyword>
<reference evidence="5 6" key="1">
    <citation type="journal article" date="2024" name="J. Plant Pathol.">
        <title>Sequence and assembly of the genome of Seiridium unicorne, isolate CBS 538.82, causal agent of cypress canker disease.</title>
        <authorList>
            <person name="Scali E."/>
            <person name="Rocca G.D."/>
            <person name="Danti R."/>
            <person name="Garbelotto M."/>
            <person name="Barberini S."/>
            <person name="Baroncelli R."/>
            <person name="Emiliani G."/>
        </authorList>
    </citation>
    <scope>NUCLEOTIDE SEQUENCE [LARGE SCALE GENOMIC DNA]</scope>
    <source>
        <strain evidence="5 6">BM-138-508</strain>
    </source>
</reference>
<dbReference type="CDD" id="cd03444">
    <property type="entry name" value="Thioesterase_II_repeat1"/>
    <property type="match status" value="1"/>
</dbReference>
<dbReference type="PANTHER" id="PTHR11066">
    <property type="entry name" value="ACYL-COA THIOESTERASE"/>
    <property type="match status" value="1"/>
</dbReference>
<evidence type="ECO:0000256" key="1">
    <source>
        <dbReference type="ARBA" id="ARBA00006538"/>
    </source>
</evidence>
<comment type="similarity">
    <text evidence="1">Belongs to the C/M/P thioester hydrolase family.</text>
</comment>
<dbReference type="InterPro" id="IPR003703">
    <property type="entry name" value="Acyl_CoA_thio"/>
</dbReference>
<dbReference type="Pfam" id="PF20789">
    <property type="entry name" value="4HBT_3C"/>
    <property type="match status" value="1"/>
</dbReference>
<gene>
    <name evidence="5" type="ORF">SUNI508_03049</name>
</gene>
<feature type="domain" description="Acyl-CoA thioesterase-like N-terminal HotDog" evidence="3">
    <location>
        <begin position="24"/>
        <end position="114"/>
    </location>
</feature>
<dbReference type="EMBL" id="JARVKF010000013">
    <property type="protein sequence ID" value="KAK9425688.1"/>
    <property type="molecule type" value="Genomic_DNA"/>
</dbReference>
<proteinExistence type="inferred from homology"/>
<evidence type="ECO:0000313" key="5">
    <source>
        <dbReference type="EMBL" id="KAK9425688.1"/>
    </source>
</evidence>